<accession>A0ABX0YRG6</accession>
<keyword evidence="1" id="KW-1133">Transmembrane helix</keyword>
<dbReference type="Proteomes" id="UP000635996">
    <property type="component" value="Unassembled WGS sequence"/>
</dbReference>
<dbReference type="RefSeq" id="WP_125498275.1">
    <property type="nucleotide sequence ID" value="NZ_BMVZ01000001.1"/>
</dbReference>
<proteinExistence type="predicted"/>
<protein>
    <submittedName>
        <fullName evidence="3">SPW repeat protein</fullName>
    </submittedName>
</protein>
<name>A0ABX0YRG6_STRTL</name>
<evidence type="ECO:0000313" key="4">
    <source>
        <dbReference type="Proteomes" id="UP000635996"/>
    </source>
</evidence>
<evidence type="ECO:0000313" key="3">
    <source>
        <dbReference type="EMBL" id="NJP13635.1"/>
    </source>
</evidence>
<feature type="transmembrane region" description="Helical" evidence="1">
    <location>
        <begin position="65"/>
        <end position="82"/>
    </location>
</feature>
<comment type="caution">
    <text evidence="3">The sequence shown here is derived from an EMBL/GenBank/DDBJ whole genome shotgun (WGS) entry which is preliminary data.</text>
</comment>
<dbReference type="Pfam" id="PF03779">
    <property type="entry name" value="SPW"/>
    <property type="match status" value="1"/>
</dbReference>
<keyword evidence="1" id="KW-0472">Membrane</keyword>
<feature type="transmembrane region" description="Helical" evidence="1">
    <location>
        <begin position="89"/>
        <end position="106"/>
    </location>
</feature>
<sequence length="146" mass="15742">MSYSQHSTDMGTHPEMHEMRERLERAGSSGQGIALEGLTALTGLYAAISPWVVHFSGQPNITVNNLIIGVTIGLLGLGMALAPQRMMRLGWLLVPLGIWLIISPWVVTVTHSARAGIIWNNVVLGLIVTAMGLAAMGLTVARRPRH</sequence>
<evidence type="ECO:0000256" key="1">
    <source>
        <dbReference type="SAM" id="Phobius"/>
    </source>
</evidence>
<organism evidence="3 4">
    <name type="scientific">Streptomyces thermoviolaceus subsp. thermoviolaceus</name>
    <dbReference type="NCBI Taxonomy" id="66860"/>
    <lineage>
        <taxon>Bacteria</taxon>
        <taxon>Bacillati</taxon>
        <taxon>Actinomycetota</taxon>
        <taxon>Actinomycetes</taxon>
        <taxon>Kitasatosporales</taxon>
        <taxon>Streptomycetaceae</taxon>
        <taxon>Streptomyces</taxon>
    </lineage>
</organism>
<feature type="transmembrane region" description="Helical" evidence="1">
    <location>
        <begin position="32"/>
        <end position="53"/>
    </location>
</feature>
<gene>
    <name evidence="3" type="ORF">HCJ95_04835</name>
</gene>
<evidence type="ECO:0000259" key="2">
    <source>
        <dbReference type="Pfam" id="PF03779"/>
    </source>
</evidence>
<keyword evidence="4" id="KW-1185">Reference proteome</keyword>
<feature type="transmembrane region" description="Helical" evidence="1">
    <location>
        <begin position="118"/>
        <end position="141"/>
    </location>
</feature>
<reference evidence="3 4" key="1">
    <citation type="submission" date="2020-03" db="EMBL/GenBank/DDBJ databases">
        <title>WGS of actinomycetes isolated from Thailand.</title>
        <authorList>
            <person name="Thawai C."/>
        </authorList>
    </citation>
    <scope>NUCLEOTIDE SEQUENCE [LARGE SCALE GENOMIC DNA]</scope>
    <source>
        <strain evidence="3 4">NBRC 13905</strain>
    </source>
</reference>
<feature type="domain" description="SPW repeat-containing integral membrane" evidence="2">
    <location>
        <begin position="36"/>
        <end position="133"/>
    </location>
</feature>
<dbReference type="InterPro" id="IPR005530">
    <property type="entry name" value="SPW"/>
</dbReference>
<dbReference type="EMBL" id="JAATEL010000003">
    <property type="protein sequence ID" value="NJP13635.1"/>
    <property type="molecule type" value="Genomic_DNA"/>
</dbReference>
<keyword evidence="1" id="KW-0812">Transmembrane</keyword>